<evidence type="ECO:0000313" key="2">
    <source>
        <dbReference type="Proteomes" id="UP000676325"/>
    </source>
</evidence>
<evidence type="ECO:0000313" key="1">
    <source>
        <dbReference type="EMBL" id="MBR7825742.1"/>
    </source>
</evidence>
<protein>
    <submittedName>
        <fullName evidence="1">Uncharacterized protein</fullName>
    </submittedName>
</protein>
<accession>A0A941E8H0</accession>
<dbReference type="RefSeq" id="WP_212516894.1">
    <property type="nucleotide sequence ID" value="NZ_JAGSOH010000008.1"/>
</dbReference>
<dbReference type="AlphaFoldDB" id="A0A941E8H0"/>
<proteinExistence type="predicted"/>
<keyword evidence="2" id="KW-1185">Reference proteome</keyword>
<sequence length="162" mass="17718">MTAWLNPFHVLGVSVDASREEIIARAAELARTCGGDEERTLVAWAEHELTTDPILRARYERTEPRGTDYGRQQRFEDFVREYAPNPVTAARLTGDEAGRPGAGDGDGSRLRAADVDLPAAVRILIREAADAGLDALDPLFQTLPATDDDGVSRLEIRDVLFG</sequence>
<organism evidence="1 2">
    <name type="scientific">Actinospica acidithermotolerans</name>
    <dbReference type="NCBI Taxonomy" id="2828514"/>
    <lineage>
        <taxon>Bacteria</taxon>
        <taxon>Bacillati</taxon>
        <taxon>Actinomycetota</taxon>
        <taxon>Actinomycetes</taxon>
        <taxon>Catenulisporales</taxon>
        <taxon>Actinospicaceae</taxon>
        <taxon>Actinospica</taxon>
    </lineage>
</organism>
<dbReference type="EMBL" id="JAGSOH010000008">
    <property type="protein sequence ID" value="MBR7825742.1"/>
    <property type="molecule type" value="Genomic_DNA"/>
</dbReference>
<comment type="caution">
    <text evidence="1">The sequence shown here is derived from an EMBL/GenBank/DDBJ whole genome shotgun (WGS) entry which is preliminary data.</text>
</comment>
<reference evidence="1" key="1">
    <citation type="submission" date="2021-04" db="EMBL/GenBank/DDBJ databases">
        <title>Genome based classification of Actinospica acidithermotolerans sp. nov., an actinobacterium isolated from an Indonesian hot spring.</title>
        <authorList>
            <person name="Kusuma A.B."/>
            <person name="Putra K.E."/>
            <person name="Nafisah S."/>
            <person name="Loh J."/>
            <person name="Nouioui I."/>
            <person name="Goodfellow M."/>
        </authorList>
    </citation>
    <scope>NUCLEOTIDE SEQUENCE</scope>
    <source>
        <strain evidence="1">MGRD01-02</strain>
    </source>
</reference>
<dbReference type="Proteomes" id="UP000676325">
    <property type="component" value="Unassembled WGS sequence"/>
</dbReference>
<gene>
    <name evidence="1" type="ORF">KDK95_05440</name>
</gene>
<name>A0A941E8H0_9ACTN</name>